<protein>
    <submittedName>
        <fullName evidence="1">Uncharacterized protein</fullName>
    </submittedName>
</protein>
<evidence type="ECO:0000313" key="1">
    <source>
        <dbReference type="EMBL" id="SQH98513.1"/>
    </source>
</evidence>
<organism evidence="1 2">
    <name type="scientific">Corynebacterium minutissimum</name>
    <dbReference type="NCBI Taxonomy" id="38301"/>
    <lineage>
        <taxon>Bacteria</taxon>
        <taxon>Bacillati</taxon>
        <taxon>Actinomycetota</taxon>
        <taxon>Actinomycetes</taxon>
        <taxon>Mycobacteriales</taxon>
        <taxon>Corynebacteriaceae</taxon>
        <taxon>Corynebacterium</taxon>
    </lineage>
</organism>
<sequence>MELLSSTGILGTILSVLYNLGDAAKGASKLIGLL</sequence>
<evidence type="ECO:0000313" key="2">
    <source>
        <dbReference type="Proteomes" id="UP000249264"/>
    </source>
</evidence>
<gene>
    <name evidence="1" type="ORF">NCTC10288_00307</name>
</gene>
<dbReference type="EMBL" id="LS483460">
    <property type="protein sequence ID" value="SQH98513.1"/>
    <property type="molecule type" value="Genomic_DNA"/>
</dbReference>
<dbReference type="Proteomes" id="UP000249264">
    <property type="component" value="Chromosome 1"/>
</dbReference>
<dbReference type="KEGG" id="cmin:NCTC10288_00307"/>
<name>A0A2X4R9D0_9CORY</name>
<dbReference type="AlphaFoldDB" id="A0A2X4R9D0"/>
<accession>A0A2X4R9D0</accession>
<reference evidence="1 2" key="1">
    <citation type="submission" date="2018-06" db="EMBL/GenBank/DDBJ databases">
        <authorList>
            <consortium name="Pathogen Informatics"/>
            <person name="Doyle S."/>
        </authorList>
    </citation>
    <scope>NUCLEOTIDE SEQUENCE [LARGE SCALE GENOMIC DNA]</scope>
    <source>
        <strain evidence="1 2">NCTC10288</strain>
    </source>
</reference>
<proteinExistence type="predicted"/>